<dbReference type="EMBL" id="JAFIUH010000010">
    <property type="protein sequence ID" value="MBN4059647.1"/>
    <property type="molecule type" value="Genomic_DNA"/>
</dbReference>
<proteinExistence type="predicted"/>
<comment type="caution">
    <text evidence="1">The sequence shown here is derived from an EMBL/GenBank/DDBJ whole genome shotgun (WGS) entry which is preliminary data.</text>
</comment>
<gene>
    <name evidence="1" type="ORF">JYT35_00855</name>
</gene>
<accession>A0ABS3ASD0</accession>
<keyword evidence="2" id="KW-1185">Reference proteome</keyword>
<organism evidence="1 2">
    <name type="scientific">Acidimicrobium ferrooxidans</name>
    <dbReference type="NCBI Taxonomy" id="53635"/>
    <lineage>
        <taxon>Bacteria</taxon>
        <taxon>Bacillati</taxon>
        <taxon>Actinomycetota</taxon>
        <taxon>Acidimicrobiia</taxon>
        <taxon>Acidimicrobiales</taxon>
        <taxon>Acidimicrobiaceae</taxon>
        <taxon>Acidimicrobium</taxon>
    </lineage>
</organism>
<evidence type="ECO:0000313" key="2">
    <source>
        <dbReference type="Proteomes" id="UP000724964"/>
    </source>
</evidence>
<reference evidence="1" key="1">
    <citation type="submission" date="2021-02" db="EMBL/GenBank/DDBJ databases">
        <title>Activity-based single-cell genomes from oceanic crustal fluid captures similar information to metagenomic and metatranscriptomic surveys with orders of magnitude less sampling.</title>
        <authorList>
            <person name="D'Angelo T.S."/>
            <person name="Orcutt B.N."/>
        </authorList>
    </citation>
    <scope>NUCLEOTIDE SEQUENCE [LARGE SCALE GENOMIC DNA]</scope>
    <source>
        <strain evidence="1">AH-315-J10</strain>
    </source>
</reference>
<protein>
    <submittedName>
        <fullName evidence="1">Uncharacterized protein</fullName>
    </submittedName>
</protein>
<name>A0ABS3ASD0_9ACTN</name>
<sequence>MTIQVTGVAVDSPEERRKQDEMLSNFDVVAPESDLDPCGDVPIGEFCGSSGSVPIKDVVDSMMRELATTGNRDAGVEFDGGHVSIDLPSFEPLVKHDGFVFNHRLTAALLANGEVRTLEISVDGDCLLYARLVGMDQCIRVNRADLEAHIEDVK</sequence>
<evidence type="ECO:0000313" key="1">
    <source>
        <dbReference type="EMBL" id="MBN4059647.1"/>
    </source>
</evidence>
<dbReference type="Proteomes" id="UP000724964">
    <property type="component" value="Unassembled WGS sequence"/>
</dbReference>